<evidence type="ECO:0000259" key="2">
    <source>
        <dbReference type="SMART" id="SM00355"/>
    </source>
</evidence>
<accession>A0AAD6CR29</accession>
<feature type="compositionally biased region" description="Polar residues" evidence="1">
    <location>
        <begin position="754"/>
        <end position="767"/>
    </location>
</feature>
<reference evidence="3 4" key="1">
    <citation type="journal article" date="2023" name="IMA Fungus">
        <title>Comparative genomic study of the Penicillium genus elucidates a diverse pangenome and 15 lateral gene transfer events.</title>
        <authorList>
            <person name="Petersen C."/>
            <person name="Sorensen T."/>
            <person name="Nielsen M.R."/>
            <person name="Sondergaard T.E."/>
            <person name="Sorensen J.L."/>
            <person name="Fitzpatrick D.A."/>
            <person name="Frisvad J.C."/>
            <person name="Nielsen K.L."/>
        </authorList>
    </citation>
    <scope>NUCLEOTIDE SEQUENCE [LARGE SCALE GENOMIC DNA]</scope>
    <source>
        <strain evidence="3 4">IBT 35679</strain>
    </source>
</reference>
<feature type="region of interest" description="Disordered" evidence="1">
    <location>
        <begin position="697"/>
        <end position="784"/>
    </location>
</feature>
<dbReference type="EMBL" id="JAQIZZ010000007">
    <property type="protein sequence ID" value="KAJ5533469.1"/>
    <property type="molecule type" value="Genomic_DNA"/>
</dbReference>
<feature type="compositionally biased region" description="Basic and acidic residues" evidence="1">
    <location>
        <begin position="726"/>
        <end position="740"/>
    </location>
</feature>
<sequence length="784" mass="88226">MKTVNKSAGLLDDSIESQVEHSADESNVDFVESLYQACSVSLIHLWHSRLRFMSHGPRLNTLKKDVANLRLWEENFLTGRLDVILQQSSRLKANVVENLKGIGEILICYFLGSDENMINPQIESSSIRNLVEELRSLLDNAAIFLSDEEKSNSSSDEDTSDDSSSSTDRELQRYGRLHSYVVCLMDLVPAIERHALCLQQRVAHLPYSNDKVFHMSEGALPFATRISDRFTTAPTALVEKLAEANWERFLRIREQVEEEDGGDTTTQFKPYSIFHDSGIGTSNPKGSQYAATAASHKSFLSNSEEQSQYRPRVPNLLHDYGLPFKCDYCQNVITMRNRVDWKMHVFADLQSYLCTHAECKDALKTYTSRDTWARHEINEHLSQSQWRCYKCKFTTTTQEDFPKHLNIAHTIRLSGHPLKATLAEADEIVSKPDFEDYKCPLCSQSDWRSSKEYTIHVGRHLEEISLACLPLNQDCDSDVDLEIDTSSNAAKDSLSPVHSTTSNYHDSALTAIPDLGSFDALESPNQGQDFNKFSGREFFEVTPTRQRPTTSQTIQNFNTGSILPDQYNRLVPRFHASVPTTVRANAKSAKKQLIQCITCGIGFGTVGALQRHIEDRHHPCVKISCPEPGCQEVSRRRDKARDHCSLKHQWKPSNEGLALYTQPMPCPPVCYYCTTVVSDWKSFYRCFINHCSISNTSKYGESSSENDDIDDGGGGRFVPSKIHLNIPREKERVPSTKGHESGGWGEGPSKDYPSMSSAGEKSSSTKAIATDLKESTATTPERPQ</sequence>
<organism evidence="3 4">
    <name type="scientific">Penicillium frequentans</name>
    <dbReference type="NCBI Taxonomy" id="3151616"/>
    <lineage>
        <taxon>Eukaryota</taxon>
        <taxon>Fungi</taxon>
        <taxon>Dikarya</taxon>
        <taxon>Ascomycota</taxon>
        <taxon>Pezizomycotina</taxon>
        <taxon>Eurotiomycetes</taxon>
        <taxon>Eurotiomycetidae</taxon>
        <taxon>Eurotiales</taxon>
        <taxon>Aspergillaceae</taxon>
        <taxon>Penicillium</taxon>
    </lineage>
</organism>
<gene>
    <name evidence="3" type="ORF">N7494_010021</name>
</gene>
<dbReference type="Proteomes" id="UP001220324">
    <property type="component" value="Unassembled WGS sequence"/>
</dbReference>
<dbReference type="PANTHER" id="PTHR35391:SF7">
    <property type="entry name" value="C2H2-TYPE DOMAIN-CONTAINING PROTEIN"/>
    <property type="match status" value="1"/>
</dbReference>
<dbReference type="PANTHER" id="PTHR35391">
    <property type="entry name" value="C2H2-TYPE DOMAIN-CONTAINING PROTEIN-RELATED"/>
    <property type="match status" value="1"/>
</dbReference>
<feature type="domain" description="C2H2-type" evidence="2">
    <location>
        <begin position="594"/>
        <end position="617"/>
    </location>
</feature>
<dbReference type="SMART" id="SM00355">
    <property type="entry name" value="ZnF_C2H2"/>
    <property type="match status" value="5"/>
</dbReference>
<protein>
    <recommendedName>
        <fullName evidence="2">C2H2-type domain-containing protein</fullName>
    </recommendedName>
</protein>
<dbReference type="Pfam" id="PF26082">
    <property type="entry name" value="zf-C2H2_AcuF"/>
    <property type="match status" value="1"/>
</dbReference>
<feature type="domain" description="C2H2-type" evidence="2">
    <location>
        <begin position="623"/>
        <end position="648"/>
    </location>
</feature>
<evidence type="ECO:0000313" key="4">
    <source>
        <dbReference type="Proteomes" id="UP001220324"/>
    </source>
</evidence>
<name>A0AAD6CR29_9EURO</name>
<feature type="region of interest" description="Disordered" evidence="1">
    <location>
        <begin position="148"/>
        <end position="170"/>
    </location>
</feature>
<feature type="domain" description="C2H2-type" evidence="2">
    <location>
        <begin position="386"/>
        <end position="409"/>
    </location>
</feature>
<comment type="caution">
    <text evidence="3">The sequence shown here is derived from an EMBL/GenBank/DDBJ whole genome shotgun (WGS) entry which is preliminary data.</text>
</comment>
<keyword evidence="4" id="KW-1185">Reference proteome</keyword>
<dbReference type="AlphaFoldDB" id="A0AAD6CR29"/>
<feature type="domain" description="C2H2-type" evidence="2">
    <location>
        <begin position="437"/>
        <end position="460"/>
    </location>
</feature>
<feature type="domain" description="C2H2-type" evidence="2">
    <location>
        <begin position="352"/>
        <end position="380"/>
    </location>
</feature>
<dbReference type="InterPro" id="IPR058925">
    <property type="entry name" value="zf-C2H2_AcuF"/>
</dbReference>
<feature type="compositionally biased region" description="Polar residues" evidence="1">
    <location>
        <begin position="775"/>
        <end position="784"/>
    </location>
</feature>
<evidence type="ECO:0000256" key="1">
    <source>
        <dbReference type="SAM" id="MobiDB-lite"/>
    </source>
</evidence>
<proteinExistence type="predicted"/>
<dbReference type="InterPro" id="IPR013087">
    <property type="entry name" value="Znf_C2H2_type"/>
</dbReference>
<evidence type="ECO:0000313" key="3">
    <source>
        <dbReference type="EMBL" id="KAJ5533469.1"/>
    </source>
</evidence>